<accession>A0A5N5RG63</accession>
<dbReference type="InterPro" id="IPR014729">
    <property type="entry name" value="Rossmann-like_a/b/a_fold"/>
</dbReference>
<evidence type="ECO:0000256" key="2">
    <source>
        <dbReference type="SAM" id="MobiDB-lite"/>
    </source>
</evidence>
<gene>
    <name evidence="4" type="ORF">EHS19_08415</name>
</gene>
<dbReference type="AlphaFoldDB" id="A0A5N5RG63"/>
<dbReference type="SUPFAM" id="SSF52402">
    <property type="entry name" value="Adenine nucleotide alpha hydrolases-like"/>
    <property type="match status" value="2"/>
</dbReference>
<proteinExistence type="inferred from homology"/>
<reference evidence="4 5" key="1">
    <citation type="journal article" date="2019" name="Int. J. Syst. Evol. Microbiol.">
        <title>Bifidobacterium jacchi sp. nov., isolated from the faeces of a baby common marmoset (Callithrix jacchus).</title>
        <authorList>
            <person name="Modesto M."/>
            <person name="Watanabe K."/>
            <person name="Arita M."/>
            <person name="Satti M."/>
            <person name="Oki K."/>
            <person name="Sciavilla P."/>
            <person name="Patavino C."/>
            <person name="Camma C."/>
            <person name="Michelini S."/>
            <person name="Sgorbati B."/>
            <person name="Mattarelli P."/>
        </authorList>
    </citation>
    <scope>NUCLEOTIDE SEQUENCE [LARGE SCALE GENOMIC DNA]</scope>
    <source>
        <strain evidence="4 5">MRM 9.3</strain>
    </source>
</reference>
<feature type="region of interest" description="Disordered" evidence="2">
    <location>
        <begin position="172"/>
        <end position="196"/>
    </location>
</feature>
<feature type="domain" description="UspA" evidence="3">
    <location>
        <begin position="202"/>
        <end position="339"/>
    </location>
</feature>
<protein>
    <submittedName>
        <fullName evidence="4">Universal stress protein</fullName>
    </submittedName>
</protein>
<name>A0A5N5RG63_9BIFI</name>
<dbReference type="PRINTS" id="PR01438">
    <property type="entry name" value="UNVRSLSTRESS"/>
</dbReference>
<comment type="caution">
    <text evidence="4">The sequence shown here is derived from an EMBL/GenBank/DDBJ whole genome shotgun (WGS) entry which is preliminary data.</text>
</comment>
<feature type="domain" description="UspA" evidence="3">
    <location>
        <begin position="19"/>
        <end position="155"/>
    </location>
</feature>
<dbReference type="Pfam" id="PF00582">
    <property type="entry name" value="Usp"/>
    <property type="match status" value="2"/>
</dbReference>
<dbReference type="Proteomes" id="UP000326336">
    <property type="component" value="Unassembled WGS sequence"/>
</dbReference>
<dbReference type="RefSeq" id="WP_151917311.1">
    <property type="nucleotide sequence ID" value="NZ_RQSP01000033.1"/>
</dbReference>
<comment type="similarity">
    <text evidence="1">Belongs to the universal stress protein A family.</text>
</comment>
<dbReference type="InterPro" id="IPR006015">
    <property type="entry name" value="Universal_stress_UspA"/>
</dbReference>
<dbReference type="Gene3D" id="3.40.50.620">
    <property type="entry name" value="HUPs"/>
    <property type="match status" value="2"/>
</dbReference>
<dbReference type="EMBL" id="RQSP01000033">
    <property type="protein sequence ID" value="KAB5605890.1"/>
    <property type="molecule type" value="Genomic_DNA"/>
</dbReference>
<dbReference type="OrthoDB" id="3174546at2"/>
<evidence type="ECO:0000313" key="5">
    <source>
        <dbReference type="Proteomes" id="UP000326336"/>
    </source>
</evidence>
<evidence type="ECO:0000256" key="1">
    <source>
        <dbReference type="ARBA" id="ARBA00008791"/>
    </source>
</evidence>
<evidence type="ECO:0000313" key="4">
    <source>
        <dbReference type="EMBL" id="KAB5605890.1"/>
    </source>
</evidence>
<dbReference type="PANTHER" id="PTHR31964:SF113">
    <property type="entry name" value="USPA DOMAIN-CONTAINING PROTEIN"/>
    <property type="match status" value="1"/>
</dbReference>
<keyword evidence="5" id="KW-1185">Reference proteome</keyword>
<dbReference type="PANTHER" id="PTHR31964">
    <property type="entry name" value="ADENINE NUCLEOTIDE ALPHA HYDROLASES-LIKE SUPERFAMILY PROTEIN"/>
    <property type="match status" value="1"/>
</dbReference>
<organism evidence="4 5">
    <name type="scientific">Bifidobacterium jacchi</name>
    <dbReference type="NCBI Taxonomy" id="2490545"/>
    <lineage>
        <taxon>Bacteria</taxon>
        <taxon>Bacillati</taxon>
        <taxon>Actinomycetota</taxon>
        <taxon>Actinomycetes</taxon>
        <taxon>Bifidobacteriales</taxon>
        <taxon>Bifidobacteriaceae</taxon>
        <taxon>Bifidobacterium</taxon>
    </lineage>
</organism>
<evidence type="ECO:0000259" key="3">
    <source>
        <dbReference type="Pfam" id="PF00582"/>
    </source>
</evidence>
<dbReference type="InterPro" id="IPR006016">
    <property type="entry name" value="UspA"/>
</dbReference>
<sequence length="339" mass="36146">MNVADTDHLAAAETGSSDIVVGVDGSDESFAALRWALREAALADCGVNAVFGWTHSWDAGSKPDSDDAWNQMRHRLAEQLRQWVEAASENIDFDPTRLRLTSVRASGTQALLQLGADARQIVVGRRSLGRVARWFTGSLSASLAESAEVPVTVVRIADGEEERVEDDIAEALAPGAHASRRRPRSVAASSDGAVQQTTGVRRPVAVGVDGSASSLNALRFAIAEAQLHQVPLHVLFCWQLKDLGVIAGYENAIAPLDAGEKRASELLDDLMATVDVPDDLDTSLHVFHISAAKGLISASRYASHLVVGSRGLNGMDAHFLGSVSRQIVNFAECTVTVVH</sequence>